<feature type="compositionally biased region" description="Low complexity" evidence="1">
    <location>
        <begin position="179"/>
        <end position="191"/>
    </location>
</feature>
<dbReference type="GO" id="GO:0051011">
    <property type="term" value="F:microtubule minus-end binding"/>
    <property type="evidence" value="ECO:0007669"/>
    <property type="project" value="TreeGrafter"/>
</dbReference>
<dbReference type="InterPro" id="IPR022613">
    <property type="entry name" value="CH_CAMSAP_2"/>
</dbReference>
<dbReference type="PROSITE" id="PS50021">
    <property type="entry name" value="CH"/>
    <property type="match status" value="1"/>
</dbReference>
<dbReference type="InterPro" id="IPR001715">
    <property type="entry name" value="CH_dom"/>
</dbReference>
<dbReference type="KEGG" id="goe:108864468"/>
<dbReference type="InterPro" id="IPR058042">
    <property type="entry name" value="CAMSAP_N"/>
</dbReference>
<dbReference type="InterPro" id="IPR032940">
    <property type="entry name" value="CAMSAP"/>
</dbReference>
<dbReference type="Pfam" id="PF25532">
    <property type="entry name" value="CH_CAMSAP2_N"/>
    <property type="match status" value="1"/>
</dbReference>
<dbReference type="RefSeq" id="XP_028967765.1">
    <property type="nucleotide sequence ID" value="XM_029111932.1"/>
</dbReference>
<accession>A0AAJ7SGR1</accession>
<dbReference type="GO" id="GO:0007026">
    <property type="term" value="P:negative regulation of microtubule depolymerization"/>
    <property type="evidence" value="ECO:0007669"/>
    <property type="project" value="TreeGrafter"/>
</dbReference>
<dbReference type="InterPro" id="IPR036872">
    <property type="entry name" value="CH_dom_sf"/>
</dbReference>
<feature type="domain" description="Calponin-homology (CH)" evidence="2">
    <location>
        <begin position="710"/>
        <end position="835"/>
    </location>
</feature>
<dbReference type="Pfam" id="PF11971">
    <property type="entry name" value="CAMSAP_CH"/>
    <property type="match status" value="1"/>
</dbReference>
<dbReference type="GO" id="GO:0005516">
    <property type="term" value="F:calmodulin binding"/>
    <property type="evidence" value="ECO:0007669"/>
    <property type="project" value="InterPro"/>
</dbReference>
<dbReference type="CDD" id="cd00014">
    <property type="entry name" value="CH_SF"/>
    <property type="match status" value="1"/>
</dbReference>
<organism evidence="3 4">
    <name type="scientific">Galendromus occidentalis</name>
    <name type="common">western predatory mite</name>
    <dbReference type="NCBI Taxonomy" id="34638"/>
    <lineage>
        <taxon>Eukaryota</taxon>
        <taxon>Metazoa</taxon>
        <taxon>Ecdysozoa</taxon>
        <taxon>Arthropoda</taxon>
        <taxon>Chelicerata</taxon>
        <taxon>Arachnida</taxon>
        <taxon>Acari</taxon>
        <taxon>Parasitiformes</taxon>
        <taxon>Mesostigmata</taxon>
        <taxon>Gamasina</taxon>
        <taxon>Phytoseioidea</taxon>
        <taxon>Phytoseiidae</taxon>
        <taxon>Typhlodrominae</taxon>
        <taxon>Galendromus</taxon>
    </lineage>
</organism>
<gene>
    <name evidence="4" type="primary">LOC108864468</name>
</gene>
<dbReference type="GeneID" id="108864468"/>
<feature type="compositionally biased region" description="Polar residues" evidence="1">
    <location>
        <begin position="192"/>
        <end position="219"/>
    </location>
</feature>
<dbReference type="Proteomes" id="UP000694867">
    <property type="component" value="Unplaced"/>
</dbReference>
<feature type="compositionally biased region" description="Low complexity" evidence="1">
    <location>
        <begin position="140"/>
        <end position="162"/>
    </location>
</feature>
<evidence type="ECO:0000313" key="4">
    <source>
        <dbReference type="RefSeq" id="XP_028967765.1"/>
    </source>
</evidence>
<sequence length="865" mass="96468">MSFMITACVPATAPRNAPRSRKPIFIEPDDGVYEECVPGAQLRRDEHADYNATGCHIGYIFKKTLQSCIRPQGENDKKLGGEYKSYERPEETESMILDNALFEPKQPPDSLGSGSDTSKISTELSLSSESTTTGPMAKFARTSSTRNTASNSSGSVKSKSPSHYGMRPSGSPELDAIVNSIGSSPGGSPNSHNYFSVNSDDYESSTPLRSKSNPATNRRQMVPNKKPEKSVSLPPSGKLWGKPINGDWKSSLKDPFRSKKKFVAPALEKVYELPEKEALYDISRDPVLNDLARVAREVKQQAAKDKISPEETYPSTAFASQASIRSKCSDVSRRLNSFSVAARLSPINRCASRNYESHCMDNAMASLSLSDSSAGSRKQLLSSLSSEGQYKAGEIDIRDDGIIYSIEKVRKKGKRPVEMNPVPLCVPGMQGFVPPYCRVSAVRARRALLKRHNSKASRGSKTFSDTTWASSEARRKRRLKPACKGQDHYCRDVKVTPCVSTLRKKKNEFERARKRANVGANKGARKKAYVFNWLLVNQGVIGNPADKERTRRLAKERSTLLWLLSKAYKGQVPTDLRSPHYKESGNQYRLKPDIVDLLSSCKIYCMVLREIYDDPSYFELSFGQILIMLARKGIEVQNLKEGLKITPRILEECSPLNMSAHLNFADALMELFIREILIPSKVQQVVQRFANPHPKSGSAPSTIGDSTLQMDSGDAALLWINRSAQSLREKVHTESREILPKIVHIQDLTDLSDGSALACLISLYCPEHLSYYDINFSPSMSLADSLTNHHLIKEFCERHLPQDVHFITIEDLLFPHAAIRTNILVFIADLMYLFEIKPCKVVQVPGIAQYVVKRESNEEIPITAL</sequence>
<dbReference type="AlphaFoldDB" id="A0AAJ7SGR1"/>
<name>A0AAJ7SGR1_9ACAR</name>
<evidence type="ECO:0000259" key="2">
    <source>
        <dbReference type="PROSITE" id="PS50021"/>
    </source>
</evidence>
<feature type="region of interest" description="Disordered" evidence="1">
    <location>
        <begin position="102"/>
        <end position="240"/>
    </location>
</feature>
<reference evidence="4" key="1">
    <citation type="submission" date="2025-08" db="UniProtKB">
        <authorList>
            <consortium name="RefSeq"/>
        </authorList>
    </citation>
    <scope>IDENTIFICATION</scope>
</reference>
<dbReference type="GO" id="GO:0031122">
    <property type="term" value="P:cytoplasmic microtubule organization"/>
    <property type="evidence" value="ECO:0007669"/>
    <property type="project" value="TreeGrafter"/>
</dbReference>
<evidence type="ECO:0000256" key="1">
    <source>
        <dbReference type="SAM" id="MobiDB-lite"/>
    </source>
</evidence>
<dbReference type="GO" id="GO:0036449">
    <property type="term" value="C:microtubule minus-end"/>
    <property type="evidence" value="ECO:0007669"/>
    <property type="project" value="TreeGrafter"/>
</dbReference>
<protein>
    <submittedName>
        <fullName evidence="4">Uncharacterized protein LOC108864468</fullName>
    </submittedName>
</protein>
<dbReference type="PANTHER" id="PTHR21595">
    <property type="entry name" value="PATRONIN"/>
    <property type="match status" value="1"/>
</dbReference>
<evidence type="ECO:0000313" key="3">
    <source>
        <dbReference type="Proteomes" id="UP000694867"/>
    </source>
</evidence>
<feature type="compositionally biased region" description="Low complexity" evidence="1">
    <location>
        <begin position="121"/>
        <end position="133"/>
    </location>
</feature>
<dbReference type="PANTHER" id="PTHR21595:SF0">
    <property type="entry name" value="PATRONIN"/>
    <property type="match status" value="1"/>
</dbReference>
<dbReference type="SUPFAM" id="SSF47576">
    <property type="entry name" value="Calponin-homology domain, CH-domain"/>
    <property type="match status" value="1"/>
</dbReference>
<keyword evidence="3" id="KW-1185">Reference proteome</keyword>
<proteinExistence type="predicted"/>